<dbReference type="GeneID" id="28975183"/>
<gene>
    <name evidence="2" type="ORF">RHOBADRAFT_46172</name>
</gene>
<evidence type="ECO:0000313" key="2">
    <source>
        <dbReference type="EMBL" id="KPV73077.1"/>
    </source>
</evidence>
<reference evidence="2 3" key="1">
    <citation type="journal article" date="2015" name="Front. Microbiol.">
        <title>Genome sequence of the plant growth promoting endophytic yeast Rhodotorula graminis WP1.</title>
        <authorList>
            <person name="Firrincieli A."/>
            <person name="Otillar R."/>
            <person name="Salamov A."/>
            <person name="Schmutz J."/>
            <person name="Khan Z."/>
            <person name="Redman R.S."/>
            <person name="Fleck N.D."/>
            <person name="Lindquist E."/>
            <person name="Grigoriev I.V."/>
            <person name="Doty S.L."/>
        </authorList>
    </citation>
    <scope>NUCLEOTIDE SEQUENCE [LARGE SCALE GENOMIC DNA]</scope>
    <source>
        <strain evidence="2 3">WP1</strain>
    </source>
</reference>
<sequence>MPPPHALLSSPLHRIPTLWSLVRPLLRAARTAPLPPPHRDALANHVRAHFRLHRNLGNVERVRRKLVDAQQ</sequence>
<dbReference type="Proteomes" id="UP000053890">
    <property type="component" value="Unassembled WGS sequence"/>
</dbReference>
<dbReference type="RefSeq" id="XP_018269126.1">
    <property type="nucleotide sequence ID" value="XM_018414735.1"/>
</dbReference>
<evidence type="ECO:0000259" key="1">
    <source>
        <dbReference type="Pfam" id="PF05347"/>
    </source>
</evidence>
<name>A0A0N8PZR7_RHOGW</name>
<feature type="domain" description="Complex 1 LYR protein" evidence="1">
    <location>
        <begin position="20"/>
        <end position="70"/>
    </location>
</feature>
<organism evidence="2 3">
    <name type="scientific">Rhodotorula graminis (strain WP1)</name>
    <dbReference type="NCBI Taxonomy" id="578459"/>
    <lineage>
        <taxon>Eukaryota</taxon>
        <taxon>Fungi</taxon>
        <taxon>Dikarya</taxon>
        <taxon>Basidiomycota</taxon>
        <taxon>Pucciniomycotina</taxon>
        <taxon>Microbotryomycetes</taxon>
        <taxon>Sporidiobolales</taxon>
        <taxon>Sporidiobolaceae</taxon>
        <taxon>Rhodotorula</taxon>
    </lineage>
</organism>
<evidence type="ECO:0000313" key="3">
    <source>
        <dbReference type="Proteomes" id="UP000053890"/>
    </source>
</evidence>
<dbReference type="InterPro" id="IPR008011">
    <property type="entry name" value="Complex1_LYR_dom"/>
</dbReference>
<feature type="non-terminal residue" evidence="2">
    <location>
        <position position="71"/>
    </location>
</feature>
<dbReference type="STRING" id="578459.A0A0N8PZR7"/>
<dbReference type="Pfam" id="PF05347">
    <property type="entry name" value="Complex1_LYR"/>
    <property type="match status" value="1"/>
</dbReference>
<protein>
    <recommendedName>
        <fullName evidence="1">Complex 1 LYR protein domain-containing protein</fullName>
    </recommendedName>
</protein>
<proteinExistence type="predicted"/>
<dbReference type="AlphaFoldDB" id="A0A0N8PZR7"/>
<keyword evidence="3" id="KW-1185">Reference proteome</keyword>
<dbReference type="EMBL" id="KQ474084">
    <property type="protein sequence ID" value="KPV73077.1"/>
    <property type="molecule type" value="Genomic_DNA"/>
</dbReference>
<accession>A0A0N8PZR7</accession>